<reference evidence="2" key="1">
    <citation type="submission" date="2020-05" db="EMBL/GenBank/DDBJ databases">
        <authorList>
            <person name="Chiriac C."/>
            <person name="Salcher M."/>
            <person name="Ghai R."/>
            <person name="Kavagutti S V."/>
        </authorList>
    </citation>
    <scope>NUCLEOTIDE SEQUENCE</scope>
</reference>
<dbReference type="InterPro" id="IPR001173">
    <property type="entry name" value="Glyco_trans_2-like"/>
</dbReference>
<gene>
    <name evidence="2" type="ORF">UFOPK2958_00644</name>
</gene>
<proteinExistence type="predicted"/>
<dbReference type="SUPFAM" id="SSF53448">
    <property type="entry name" value="Nucleotide-diphospho-sugar transferases"/>
    <property type="match status" value="1"/>
</dbReference>
<evidence type="ECO:0000313" key="2">
    <source>
        <dbReference type="EMBL" id="CAB4782674.1"/>
    </source>
</evidence>
<dbReference type="Pfam" id="PF00535">
    <property type="entry name" value="Glycos_transf_2"/>
    <property type="match status" value="1"/>
</dbReference>
<dbReference type="PANTHER" id="PTHR48090:SF7">
    <property type="entry name" value="RFBJ PROTEIN"/>
    <property type="match status" value="1"/>
</dbReference>
<accession>A0A6J6WHC1</accession>
<sequence length="268" mass="30611">MASKLIDLEKRRYNLMKQYAIRQSLERLELDHPGFSPLPFVALIAAYEEEGNIGPVLEKMPATVLGEPYTTIVVVDGGDDRTAEICRSFPGVIVIEFPVNLGHGVALQVGYRFCIERGAKYIVTLDADGQNDPVELPELIRDIVEDRSDFVLASRRLGVDTTENHFRAVGVRVFSFIVNVMTRQRLTDTSTGYRGLRVSMLADVIDRLEQEQYQTSELLITSLKRGWRVSEVPTVWHPRQSGTTKKGSNWLFGFRYARVVFKTWWRER</sequence>
<dbReference type="CDD" id="cd04179">
    <property type="entry name" value="DPM_DPG-synthase_like"/>
    <property type="match status" value="1"/>
</dbReference>
<dbReference type="EMBL" id="CAFAAB010000059">
    <property type="protein sequence ID" value="CAB4782674.1"/>
    <property type="molecule type" value="Genomic_DNA"/>
</dbReference>
<dbReference type="InterPro" id="IPR029044">
    <property type="entry name" value="Nucleotide-diphossugar_trans"/>
</dbReference>
<organism evidence="2">
    <name type="scientific">freshwater metagenome</name>
    <dbReference type="NCBI Taxonomy" id="449393"/>
    <lineage>
        <taxon>unclassified sequences</taxon>
        <taxon>metagenomes</taxon>
        <taxon>ecological metagenomes</taxon>
    </lineage>
</organism>
<feature type="domain" description="Glycosyltransferase 2-like" evidence="1">
    <location>
        <begin position="43"/>
        <end position="203"/>
    </location>
</feature>
<dbReference type="PANTHER" id="PTHR48090">
    <property type="entry name" value="UNDECAPRENYL-PHOSPHATE 4-DEOXY-4-FORMAMIDO-L-ARABINOSE TRANSFERASE-RELATED"/>
    <property type="match status" value="1"/>
</dbReference>
<dbReference type="InterPro" id="IPR050256">
    <property type="entry name" value="Glycosyltransferase_2"/>
</dbReference>
<protein>
    <submittedName>
        <fullName evidence="2">Unannotated protein</fullName>
    </submittedName>
</protein>
<name>A0A6J6WHC1_9ZZZZ</name>
<dbReference type="AlphaFoldDB" id="A0A6J6WHC1"/>
<dbReference type="Gene3D" id="3.90.550.10">
    <property type="entry name" value="Spore Coat Polysaccharide Biosynthesis Protein SpsA, Chain A"/>
    <property type="match status" value="1"/>
</dbReference>
<evidence type="ECO:0000259" key="1">
    <source>
        <dbReference type="Pfam" id="PF00535"/>
    </source>
</evidence>